<evidence type="ECO:0000313" key="3">
    <source>
        <dbReference type="Proteomes" id="UP000548476"/>
    </source>
</evidence>
<reference evidence="2 3" key="1">
    <citation type="submission" date="2020-08" db="EMBL/GenBank/DDBJ databases">
        <title>Genomic Encyclopedia of Type Strains, Phase IV (KMG-IV): sequencing the most valuable type-strain genomes for metagenomic binning, comparative biology and taxonomic classification.</title>
        <authorList>
            <person name="Goeker M."/>
        </authorList>
    </citation>
    <scope>NUCLEOTIDE SEQUENCE [LARGE SCALE GENOMIC DNA]</scope>
    <source>
        <strain evidence="2 3">YIM 65646</strain>
    </source>
</reference>
<name>A0A841FVH9_9ACTN</name>
<dbReference type="AlphaFoldDB" id="A0A841FVH9"/>
<feature type="transmembrane region" description="Helical" evidence="1">
    <location>
        <begin position="21"/>
        <end position="48"/>
    </location>
</feature>
<sequence length="167" mass="17418">MAPRKIETFGNGTPYIAAGAWAGFFAWLIDFVVFVFGFLAGFVALAGVLSSDDVGGGVVIGIMGGLLIGVPLLYGGLFYRGGRALGGVVTGTRLVRIADGERIGAKGPWAMLVRTILLPAMLIGVLAGGGTVDGTQQRVGIDVARTGRMRAERQAGIYPPREARPIR</sequence>
<evidence type="ECO:0000313" key="2">
    <source>
        <dbReference type="EMBL" id="MBB6038773.1"/>
    </source>
</evidence>
<dbReference type="GO" id="GO:0016020">
    <property type="term" value="C:membrane"/>
    <property type="evidence" value="ECO:0007669"/>
    <property type="project" value="UniProtKB-SubCell"/>
</dbReference>
<accession>A0A841FVH9</accession>
<dbReference type="RefSeq" id="WP_184791571.1">
    <property type="nucleotide sequence ID" value="NZ_BONT01000060.1"/>
</dbReference>
<evidence type="ECO:0000256" key="1">
    <source>
        <dbReference type="SAM" id="Phobius"/>
    </source>
</evidence>
<comment type="caution">
    <text evidence="2">The sequence shown here is derived from an EMBL/GenBank/DDBJ whole genome shotgun (WGS) entry which is preliminary data.</text>
</comment>
<feature type="transmembrane region" description="Helical" evidence="1">
    <location>
        <begin position="54"/>
        <end position="74"/>
    </location>
</feature>
<protein>
    <recommendedName>
        <fullName evidence="4">RDD domain-containing protein</fullName>
    </recommendedName>
</protein>
<keyword evidence="1" id="KW-0812">Transmembrane</keyword>
<dbReference type="EMBL" id="JACHGT010000018">
    <property type="protein sequence ID" value="MBB6038773.1"/>
    <property type="molecule type" value="Genomic_DNA"/>
</dbReference>
<keyword evidence="1" id="KW-0472">Membrane</keyword>
<dbReference type="Proteomes" id="UP000548476">
    <property type="component" value="Unassembled WGS sequence"/>
</dbReference>
<gene>
    <name evidence="2" type="ORF">HNR73_006659</name>
</gene>
<keyword evidence="3" id="KW-1185">Reference proteome</keyword>
<keyword evidence="1" id="KW-1133">Transmembrane helix</keyword>
<proteinExistence type="predicted"/>
<organism evidence="2 3">
    <name type="scientific">Phytomonospora endophytica</name>
    <dbReference type="NCBI Taxonomy" id="714109"/>
    <lineage>
        <taxon>Bacteria</taxon>
        <taxon>Bacillati</taxon>
        <taxon>Actinomycetota</taxon>
        <taxon>Actinomycetes</taxon>
        <taxon>Micromonosporales</taxon>
        <taxon>Micromonosporaceae</taxon>
        <taxon>Phytomonospora</taxon>
    </lineage>
</organism>
<evidence type="ECO:0008006" key="4">
    <source>
        <dbReference type="Google" id="ProtNLM"/>
    </source>
</evidence>